<dbReference type="Pfam" id="PF02470">
    <property type="entry name" value="MlaD"/>
    <property type="match status" value="1"/>
</dbReference>
<proteinExistence type="predicted"/>
<dbReference type="RefSeq" id="YP_009396765.1">
    <property type="nucleotide sequence ID" value="NC_035284.1"/>
</dbReference>
<evidence type="ECO:0000313" key="3">
    <source>
        <dbReference type="EMBL" id="ARW65951.1"/>
    </source>
</evidence>
<dbReference type="InterPro" id="IPR039342">
    <property type="entry name" value="TGD2-like"/>
</dbReference>
<name>A0A1Z1MJL7_9FLOR</name>
<accession>A0A1Z1MJL7</accession>
<keyword evidence="1" id="KW-1133">Transmembrane helix</keyword>
<organism evidence="3">
    <name type="scientific">Ophidocladus simpliciusculus</name>
    <dbReference type="NCBI Taxonomy" id="1261574"/>
    <lineage>
        <taxon>Eukaryota</taxon>
        <taxon>Rhodophyta</taxon>
        <taxon>Florideophyceae</taxon>
        <taxon>Rhodymeniophycidae</taxon>
        <taxon>Ceramiales</taxon>
        <taxon>Rhodomelaceae</taxon>
        <taxon>Herposiphonieae</taxon>
        <taxon>Ophidocladus</taxon>
    </lineage>
</organism>
<keyword evidence="3" id="KW-0150">Chloroplast</keyword>
<keyword evidence="1" id="KW-0812">Transmembrane</keyword>
<keyword evidence="1" id="KW-0472">Membrane</keyword>
<dbReference type="GeneID" id="33359016"/>
<gene>
    <name evidence="3" type="primary">ycf22</name>
</gene>
<evidence type="ECO:0000259" key="2">
    <source>
        <dbReference type="Pfam" id="PF02470"/>
    </source>
</evidence>
<dbReference type="GO" id="GO:0005543">
    <property type="term" value="F:phospholipid binding"/>
    <property type="evidence" value="ECO:0007669"/>
    <property type="project" value="TreeGrafter"/>
</dbReference>
<protein>
    <recommendedName>
        <fullName evidence="2">Mce/MlaD domain-containing protein</fullName>
    </recommendedName>
</protein>
<keyword evidence="3" id="KW-0934">Plastid</keyword>
<evidence type="ECO:0000256" key="1">
    <source>
        <dbReference type="SAM" id="Phobius"/>
    </source>
</evidence>
<dbReference type="PANTHER" id="PTHR34675">
    <property type="entry name" value="PROTEIN TRIGALACTOSYLDIACYLGLYCEROL 2, CHLOROPLASTIC"/>
    <property type="match status" value="1"/>
</dbReference>
<geneLocation type="chloroplast" evidence="3"/>
<dbReference type="GO" id="GO:0009706">
    <property type="term" value="C:chloroplast inner membrane"/>
    <property type="evidence" value="ECO:0007669"/>
    <property type="project" value="TreeGrafter"/>
</dbReference>
<dbReference type="EMBL" id="MF101440">
    <property type="protein sequence ID" value="ARW65951.1"/>
    <property type="molecule type" value="Genomic_DNA"/>
</dbReference>
<feature type="transmembrane region" description="Helical" evidence="1">
    <location>
        <begin position="20"/>
        <end position="37"/>
    </location>
</feature>
<dbReference type="PANTHER" id="PTHR34675:SF1">
    <property type="entry name" value="PROTEIN TRIGALACTOSYLDIACYLGLYCEROL 2, CHLOROPLASTIC"/>
    <property type="match status" value="1"/>
</dbReference>
<dbReference type="GO" id="GO:0005319">
    <property type="term" value="F:lipid transporter activity"/>
    <property type="evidence" value="ECO:0007669"/>
    <property type="project" value="TreeGrafter"/>
</dbReference>
<reference evidence="3" key="1">
    <citation type="journal article" date="2017" name="J. Phycol.">
        <title>Analysis of chloroplast genomes and a supermatrix inform reclassification of the Rhodomelaceae (Rhodophyta).</title>
        <authorList>
            <person name="Diaz-Tapia P."/>
            <person name="Maggs C.A."/>
            <person name="West J.A."/>
            <person name="Verbruggen H."/>
        </authorList>
    </citation>
    <scope>NUCLEOTIDE SEQUENCE</scope>
    <source>
        <strain evidence="3">PD949</strain>
    </source>
</reference>
<dbReference type="AlphaFoldDB" id="A0A1Z1MJL7"/>
<sequence length="206" mass="24068">MNNTFQCNRNYLNKILKKPLNIFIFVLFLFLFLFSLLSSKKQEYEFFVEFNHAYGLKQGTVVNLRGIKIGYVHSISVHLNKVVVLLRISSLKILIPKKSIIEVNQIGLFNDVVIDITPINIYYQLSQLSDPSSPDCFHSNYLCASSYTRGYKGLNYDDLIRATTRISQRFDDPRFFSLFYLLLQNSIDISSEIVFFIHNVFYFCVH</sequence>
<feature type="domain" description="Mce/MlaD" evidence="2">
    <location>
        <begin position="43"/>
        <end position="118"/>
    </location>
</feature>
<dbReference type="InterPro" id="IPR003399">
    <property type="entry name" value="Mce/MlaD"/>
</dbReference>